<gene>
    <name evidence="1" type="ORF">NITMOv2_1421</name>
</gene>
<dbReference type="Proteomes" id="UP000069205">
    <property type="component" value="Chromosome"/>
</dbReference>
<evidence type="ECO:0000313" key="1">
    <source>
        <dbReference type="EMBL" id="ALA57848.1"/>
    </source>
</evidence>
<name>A0A0K2GA71_NITMO</name>
<dbReference type="RefSeq" id="WP_053379094.1">
    <property type="nucleotide sequence ID" value="NZ_CP011801.1"/>
</dbReference>
<dbReference type="EMBL" id="CP011801">
    <property type="protein sequence ID" value="ALA57848.1"/>
    <property type="molecule type" value="Genomic_DNA"/>
</dbReference>
<accession>A0A0K2GA71</accession>
<dbReference type="PATRIC" id="fig|42253.5.peg.1390"/>
<reference evidence="1 2" key="1">
    <citation type="journal article" date="2015" name="Proc. Natl. Acad. Sci. U.S.A.">
        <title>Expanded metabolic versatility of ubiquitous nitrite-oxidizing bacteria from the genus Nitrospira.</title>
        <authorList>
            <person name="Koch H."/>
            <person name="Lucker S."/>
            <person name="Albertsen M."/>
            <person name="Kitzinger K."/>
            <person name="Herbold C."/>
            <person name="Spieck E."/>
            <person name="Nielsen P.H."/>
            <person name="Wagner M."/>
            <person name="Daims H."/>
        </authorList>
    </citation>
    <scope>NUCLEOTIDE SEQUENCE [LARGE SCALE GENOMIC DNA]</scope>
    <source>
        <strain evidence="1 2">NSP M-1</strain>
    </source>
</reference>
<proteinExistence type="predicted"/>
<organism evidence="1 2">
    <name type="scientific">Nitrospira moscoviensis</name>
    <dbReference type="NCBI Taxonomy" id="42253"/>
    <lineage>
        <taxon>Bacteria</taxon>
        <taxon>Pseudomonadati</taxon>
        <taxon>Nitrospirota</taxon>
        <taxon>Nitrospiria</taxon>
        <taxon>Nitrospirales</taxon>
        <taxon>Nitrospiraceae</taxon>
        <taxon>Nitrospira</taxon>
    </lineage>
</organism>
<dbReference type="KEGG" id="nmv:NITMOv2_1421"/>
<protein>
    <submittedName>
        <fullName evidence="1">Uncharacterized protein</fullName>
    </submittedName>
</protein>
<sequence length="61" mass="6981">MASAKEQIAKILQEQPDDSSYDEILRELAFARMIEKGLADSDAGRTISHEEMGRRIKTWRS</sequence>
<dbReference type="AlphaFoldDB" id="A0A0K2GA71"/>
<dbReference type="STRING" id="42253.NITMOv2_1421"/>
<keyword evidence="2" id="KW-1185">Reference proteome</keyword>
<dbReference type="OrthoDB" id="9802290at2"/>
<evidence type="ECO:0000313" key="2">
    <source>
        <dbReference type="Proteomes" id="UP000069205"/>
    </source>
</evidence>